<dbReference type="SUPFAM" id="SSF51101">
    <property type="entry name" value="Mannose-binding lectins"/>
    <property type="match status" value="1"/>
</dbReference>
<dbReference type="EMBL" id="CAKLBY020000231">
    <property type="protein sequence ID" value="CAK7938586.1"/>
    <property type="molecule type" value="Genomic_DNA"/>
</dbReference>
<gene>
    <name evidence="3" type="ORF">PM001_LOCUS23736</name>
</gene>
<comment type="caution">
    <text evidence="3">The sequence shown here is derived from an EMBL/GenBank/DDBJ whole genome shotgun (WGS) entry which is preliminary data.</text>
</comment>
<dbReference type="InterPro" id="IPR036404">
    <property type="entry name" value="Jacalin-like_lectin_dom_sf"/>
</dbReference>
<dbReference type="SUPFAM" id="SSF143503">
    <property type="entry name" value="PUG domain-like"/>
    <property type="match status" value="1"/>
</dbReference>
<proteinExistence type="predicted"/>
<evidence type="ECO:0000313" key="4">
    <source>
        <dbReference type="Proteomes" id="UP001162060"/>
    </source>
</evidence>
<protein>
    <recommendedName>
        <fullName evidence="2">PUB domain-containing protein</fullName>
    </recommendedName>
</protein>
<dbReference type="InterPro" id="IPR036339">
    <property type="entry name" value="PUB-like_dom_sf"/>
</dbReference>
<keyword evidence="1" id="KW-0732">Signal</keyword>
<dbReference type="PANTHER" id="PTHR46713">
    <property type="entry name" value="F13M7.16 PROTEIN"/>
    <property type="match status" value="1"/>
</dbReference>
<dbReference type="CDD" id="cd09212">
    <property type="entry name" value="PUB"/>
    <property type="match status" value="1"/>
</dbReference>
<dbReference type="Gene3D" id="2.100.10.30">
    <property type="entry name" value="Jacalin-like lectin domain"/>
    <property type="match status" value="1"/>
</dbReference>
<name>A0AAV1UVF3_9STRA</name>
<dbReference type="Pfam" id="PF09409">
    <property type="entry name" value="PUB"/>
    <property type="match status" value="1"/>
</dbReference>
<dbReference type="Gene3D" id="1.20.58.2190">
    <property type="match status" value="1"/>
</dbReference>
<organism evidence="3 4">
    <name type="scientific">Peronospora matthiolae</name>
    <dbReference type="NCBI Taxonomy" id="2874970"/>
    <lineage>
        <taxon>Eukaryota</taxon>
        <taxon>Sar</taxon>
        <taxon>Stramenopiles</taxon>
        <taxon>Oomycota</taxon>
        <taxon>Peronosporomycetes</taxon>
        <taxon>Peronosporales</taxon>
        <taxon>Peronosporaceae</taxon>
        <taxon>Peronospora</taxon>
    </lineage>
</organism>
<evidence type="ECO:0000256" key="1">
    <source>
        <dbReference type="SAM" id="SignalP"/>
    </source>
</evidence>
<feature type="signal peptide" evidence="1">
    <location>
        <begin position="1"/>
        <end position="16"/>
    </location>
</feature>
<feature type="domain" description="PUB" evidence="2">
    <location>
        <begin position="169"/>
        <end position="234"/>
    </location>
</feature>
<dbReference type="InterPro" id="IPR018997">
    <property type="entry name" value="PUB_domain"/>
</dbReference>
<accession>A0AAV1UVF3</accession>
<dbReference type="AlphaFoldDB" id="A0AAV1UVF3"/>
<evidence type="ECO:0000259" key="2">
    <source>
        <dbReference type="Pfam" id="PF09409"/>
    </source>
</evidence>
<feature type="chain" id="PRO_5043785430" description="PUB domain-containing protein" evidence="1">
    <location>
        <begin position="17"/>
        <end position="265"/>
    </location>
</feature>
<sequence>MFLTSVVALLLTQVWGDDFFDGLQLVYEKISQKDITTAAFKSPTTIFGPLVGNANAKRQKSQPTASLELLSDEIVTRVSGRKGAWIDCVTLHTNFGRAVTCGGKGGGDFVIPTPADSEIRSISFKIGGHLSDTCAFVLQDSPTKAREGILIQDLQGILSSDEHSSRLNAISAALRYLGNIAQQPQEAKFQRIRASNKFFTSNVGVLGGEVAKAFMSWCGFEETSDQGDQFFTFKLSQLQGEPTPQQLAAEAQKRIHLLKSAGMHQ</sequence>
<dbReference type="PANTHER" id="PTHR46713:SF1">
    <property type="entry name" value="F13M7.16 PROTEIN"/>
    <property type="match status" value="1"/>
</dbReference>
<reference evidence="3" key="1">
    <citation type="submission" date="2024-01" db="EMBL/GenBank/DDBJ databases">
        <authorList>
            <person name="Webb A."/>
        </authorList>
    </citation>
    <scope>NUCLEOTIDE SEQUENCE</scope>
    <source>
        <strain evidence="3">Pm1</strain>
    </source>
</reference>
<dbReference type="SMART" id="SM00580">
    <property type="entry name" value="PUG"/>
    <property type="match status" value="1"/>
</dbReference>
<evidence type="ECO:0000313" key="3">
    <source>
        <dbReference type="EMBL" id="CAK7938586.1"/>
    </source>
</evidence>
<dbReference type="Proteomes" id="UP001162060">
    <property type="component" value="Unassembled WGS sequence"/>
</dbReference>